<dbReference type="SUPFAM" id="SSF56300">
    <property type="entry name" value="Metallo-dependent phosphatases"/>
    <property type="match status" value="1"/>
</dbReference>
<evidence type="ECO:0000256" key="2">
    <source>
        <dbReference type="SAM" id="Phobius"/>
    </source>
</evidence>
<feature type="transmembrane region" description="Helical" evidence="2">
    <location>
        <begin position="47"/>
        <end position="65"/>
    </location>
</feature>
<evidence type="ECO:0000313" key="5">
    <source>
        <dbReference type="Proteomes" id="UP000077275"/>
    </source>
</evidence>
<name>A0A166F227_9EURY</name>
<evidence type="ECO:0000313" key="4">
    <source>
        <dbReference type="EMBL" id="KZX17241.1"/>
    </source>
</evidence>
<accession>A0A166F227</accession>
<dbReference type="EMBL" id="LWMW01000054">
    <property type="protein sequence ID" value="KZX17241.1"/>
    <property type="molecule type" value="Genomic_DNA"/>
</dbReference>
<dbReference type="PATRIC" id="fig|47311.3.peg.318"/>
<sequence length="380" mass="43372">MRIGDYLEIRTRRLLLTGPIFTVIYGIYNYFLFSIVFGLFGVTNSEIILRLTLVVCVSYLLGTIIEYKKSNPITRILSTISEIWKGTSLFLLWTTIAIYIVNFFIHVPIILIELLIFLFVPLIVIYSIYTALNIRIKEVKIDFEKLEEDINFIQISDIHFGSIRNKGLLNNIINEIKQINKDLSLDFLLITGDLADGSSNIDQNSFAAFKKSEIPIYFTPGNHDFYPGISNVLNAATNADVRILSNDMVVVKGVQIMGIPYGHRQLVEITGIDGEKIDPNKLLIALNHVPIGWDLFRDYGVDLLLSGHTHAGQFFPFNFFVKKVYPYFKGLYNEKDKYLYVSEGIGTLNPPMRLGTTAEMVLFRLKSTRNKKNNDEVKTK</sequence>
<feature type="transmembrane region" description="Helical" evidence="2">
    <location>
        <begin position="86"/>
        <end position="105"/>
    </location>
</feature>
<dbReference type="EC" id="3.1.-.-" evidence="4"/>
<keyword evidence="2" id="KW-0812">Transmembrane</keyword>
<organism evidence="4 5">
    <name type="scientific">Methanobrevibacter cuticularis</name>
    <dbReference type="NCBI Taxonomy" id="47311"/>
    <lineage>
        <taxon>Archaea</taxon>
        <taxon>Methanobacteriati</taxon>
        <taxon>Methanobacteriota</taxon>
        <taxon>Methanomada group</taxon>
        <taxon>Methanobacteria</taxon>
        <taxon>Methanobacteriales</taxon>
        <taxon>Methanobacteriaceae</taxon>
        <taxon>Methanobrevibacter</taxon>
    </lineage>
</organism>
<dbReference type="InterPro" id="IPR051158">
    <property type="entry name" value="Metallophosphoesterase_sf"/>
</dbReference>
<dbReference type="InterPro" id="IPR029052">
    <property type="entry name" value="Metallo-depent_PP-like"/>
</dbReference>
<dbReference type="CDD" id="cd07385">
    <property type="entry name" value="MPP_YkuE_C"/>
    <property type="match status" value="1"/>
</dbReference>
<keyword evidence="2" id="KW-0472">Membrane</keyword>
<feature type="domain" description="Calcineurin-like phosphoesterase" evidence="3">
    <location>
        <begin position="151"/>
        <end position="311"/>
    </location>
</feature>
<dbReference type="Gene3D" id="3.60.21.10">
    <property type="match status" value="1"/>
</dbReference>
<dbReference type="Pfam" id="PF00149">
    <property type="entry name" value="Metallophos"/>
    <property type="match status" value="1"/>
</dbReference>
<protein>
    <submittedName>
        <fullName evidence="4">Putative metallophosphoesterase</fullName>
        <ecNumber evidence="4">3.1.-.-</ecNumber>
    </submittedName>
</protein>
<comment type="caution">
    <text evidence="4">The sequence shown here is derived from an EMBL/GenBank/DDBJ whole genome shotgun (WGS) entry which is preliminary data.</text>
</comment>
<dbReference type="Proteomes" id="UP000077275">
    <property type="component" value="Unassembled WGS sequence"/>
</dbReference>
<feature type="transmembrane region" description="Helical" evidence="2">
    <location>
        <begin position="111"/>
        <end position="132"/>
    </location>
</feature>
<feature type="coiled-coil region" evidence="1">
    <location>
        <begin position="129"/>
        <end position="156"/>
    </location>
</feature>
<keyword evidence="5" id="KW-1185">Reference proteome</keyword>
<evidence type="ECO:0000259" key="3">
    <source>
        <dbReference type="Pfam" id="PF00149"/>
    </source>
</evidence>
<proteinExistence type="predicted"/>
<keyword evidence="2" id="KW-1133">Transmembrane helix</keyword>
<dbReference type="GO" id="GO:0016787">
    <property type="term" value="F:hydrolase activity"/>
    <property type="evidence" value="ECO:0007669"/>
    <property type="project" value="UniProtKB-KW"/>
</dbReference>
<keyword evidence="1" id="KW-0175">Coiled coil</keyword>
<evidence type="ECO:0000256" key="1">
    <source>
        <dbReference type="SAM" id="Coils"/>
    </source>
</evidence>
<dbReference type="PANTHER" id="PTHR31302:SF0">
    <property type="entry name" value="TRANSMEMBRANE PROTEIN WITH METALLOPHOSPHOESTERASE DOMAIN"/>
    <property type="match status" value="1"/>
</dbReference>
<dbReference type="PANTHER" id="PTHR31302">
    <property type="entry name" value="TRANSMEMBRANE PROTEIN WITH METALLOPHOSPHOESTERASE DOMAIN-RELATED"/>
    <property type="match status" value="1"/>
</dbReference>
<dbReference type="STRING" id="47311.MBCUT_02880"/>
<keyword evidence="4" id="KW-0378">Hydrolase</keyword>
<reference evidence="4 5" key="1">
    <citation type="submission" date="2016-04" db="EMBL/GenBank/DDBJ databases">
        <title>Genome sequence of Methanobrevibacter cuticularis DSM 11139.</title>
        <authorList>
            <person name="Poehlein A."/>
            <person name="Seedorf H."/>
            <person name="Daniel R."/>
        </authorList>
    </citation>
    <scope>NUCLEOTIDE SEQUENCE [LARGE SCALE GENOMIC DNA]</scope>
    <source>
        <strain evidence="4 5">DSM 11139</strain>
    </source>
</reference>
<feature type="transmembrane region" description="Helical" evidence="2">
    <location>
        <begin position="20"/>
        <end position="41"/>
    </location>
</feature>
<gene>
    <name evidence="4" type="ORF">MBCUT_02880</name>
</gene>
<dbReference type="AlphaFoldDB" id="A0A166F227"/>
<dbReference type="InterPro" id="IPR004843">
    <property type="entry name" value="Calcineurin-like_PHP"/>
</dbReference>